<gene>
    <name evidence="2" type="ORF">H4W80_002186</name>
</gene>
<organism evidence="2 3">
    <name type="scientific">Nonomuraea angiospora</name>
    <dbReference type="NCBI Taxonomy" id="46172"/>
    <lineage>
        <taxon>Bacteria</taxon>
        <taxon>Bacillati</taxon>
        <taxon>Actinomycetota</taxon>
        <taxon>Actinomycetes</taxon>
        <taxon>Streptosporangiales</taxon>
        <taxon>Streptosporangiaceae</taxon>
        <taxon>Nonomuraea</taxon>
    </lineage>
</organism>
<dbReference type="EMBL" id="JADBEK010000001">
    <property type="protein sequence ID" value="MBE1583928.1"/>
    <property type="molecule type" value="Genomic_DNA"/>
</dbReference>
<name>A0ABR9LTE2_9ACTN</name>
<protein>
    <submittedName>
        <fullName evidence="2">Uncharacterized protein</fullName>
    </submittedName>
</protein>
<keyword evidence="1" id="KW-0732">Signal</keyword>
<proteinExistence type="predicted"/>
<feature type="signal peptide" evidence="1">
    <location>
        <begin position="1"/>
        <end position="25"/>
    </location>
</feature>
<sequence>MARRISLLLVLAFSAPALLAGTANAATAIEYGLLAAPAP</sequence>
<feature type="chain" id="PRO_5045441341" evidence="1">
    <location>
        <begin position="26"/>
        <end position="39"/>
    </location>
</feature>
<evidence type="ECO:0000313" key="2">
    <source>
        <dbReference type="EMBL" id="MBE1583928.1"/>
    </source>
</evidence>
<evidence type="ECO:0000256" key="1">
    <source>
        <dbReference type="SAM" id="SignalP"/>
    </source>
</evidence>
<reference evidence="2 3" key="1">
    <citation type="submission" date="2020-10" db="EMBL/GenBank/DDBJ databases">
        <title>Sequencing the genomes of 1000 actinobacteria strains.</title>
        <authorList>
            <person name="Klenk H.-P."/>
        </authorList>
    </citation>
    <scope>NUCLEOTIDE SEQUENCE [LARGE SCALE GENOMIC DNA]</scope>
    <source>
        <strain evidence="2 3">DSM 43173</strain>
    </source>
</reference>
<evidence type="ECO:0000313" key="3">
    <source>
        <dbReference type="Proteomes" id="UP000633509"/>
    </source>
</evidence>
<keyword evidence="3" id="KW-1185">Reference proteome</keyword>
<comment type="caution">
    <text evidence="2">The sequence shown here is derived from an EMBL/GenBank/DDBJ whole genome shotgun (WGS) entry which is preliminary data.</text>
</comment>
<dbReference type="Proteomes" id="UP000633509">
    <property type="component" value="Unassembled WGS sequence"/>
</dbReference>
<accession>A0ABR9LTE2</accession>